<evidence type="ECO:0000256" key="5">
    <source>
        <dbReference type="ARBA" id="ARBA00023136"/>
    </source>
</evidence>
<comment type="caution">
    <text evidence="8">The sequence shown here is derived from an EMBL/GenBank/DDBJ whole genome shotgun (WGS) entry which is preliminary data.</text>
</comment>
<dbReference type="PANTHER" id="PTHR33545:SF5">
    <property type="entry name" value="UPF0750 MEMBRANE PROTEIN YITT"/>
    <property type="match status" value="1"/>
</dbReference>
<feature type="transmembrane region" description="Helical" evidence="6">
    <location>
        <begin position="79"/>
        <end position="98"/>
    </location>
</feature>
<dbReference type="InterPro" id="IPR019264">
    <property type="entry name" value="DUF2179"/>
</dbReference>
<dbReference type="RefSeq" id="WP_127343758.1">
    <property type="nucleotide sequence ID" value="NZ_RJJX01000011.1"/>
</dbReference>
<sequence length="286" mass="31000">MKINYSEIKSFVIIALGLAIYSFGWTAFLIPSGLIGGGVSGIGTLIFYATNKLIPVGYSFFIINVFLILIALKILGSKFGVKTIFAIIVGSILLSTFQKYITTPLVHEKFMAAIIGGILSGVGVGITISQGGSSGGTDIIAMIINKYKNISPGRIILYIDIFIIASSYIVFEDIPTVVYGYVVMSVASYSIDMIISGSKQSAQMFIISSEYEEIANQICYGLGRGVSVIDATGWYSKDSRKILMVIVRKFETQSIFKIVKQVDSNAFISMGSVMGVYGFGFEEIRA</sequence>
<dbReference type="Gene3D" id="3.30.70.120">
    <property type="match status" value="1"/>
</dbReference>
<feature type="transmembrane region" description="Helical" evidence="6">
    <location>
        <begin position="177"/>
        <end position="195"/>
    </location>
</feature>
<dbReference type="CDD" id="cd16380">
    <property type="entry name" value="YitT_C"/>
    <property type="match status" value="1"/>
</dbReference>
<proteinExistence type="predicted"/>
<evidence type="ECO:0000256" key="1">
    <source>
        <dbReference type="ARBA" id="ARBA00004651"/>
    </source>
</evidence>
<dbReference type="InterPro" id="IPR003740">
    <property type="entry name" value="YitT"/>
</dbReference>
<keyword evidence="4 6" id="KW-1133">Transmembrane helix</keyword>
<dbReference type="PANTHER" id="PTHR33545">
    <property type="entry name" value="UPF0750 MEMBRANE PROTEIN YITT-RELATED"/>
    <property type="match status" value="1"/>
</dbReference>
<evidence type="ECO:0000256" key="4">
    <source>
        <dbReference type="ARBA" id="ARBA00022989"/>
    </source>
</evidence>
<dbReference type="GO" id="GO:0005886">
    <property type="term" value="C:plasma membrane"/>
    <property type="evidence" value="ECO:0007669"/>
    <property type="project" value="UniProtKB-SubCell"/>
</dbReference>
<feature type="transmembrane region" description="Helical" evidence="6">
    <location>
        <begin position="53"/>
        <end position="72"/>
    </location>
</feature>
<feature type="domain" description="DUF2179" evidence="7">
    <location>
        <begin position="224"/>
        <end position="278"/>
    </location>
</feature>
<dbReference type="InterPro" id="IPR015867">
    <property type="entry name" value="N-reg_PII/ATP_PRibTrfase_C"/>
</dbReference>
<feature type="transmembrane region" description="Helical" evidence="6">
    <location>
        <begin position="12"/>
        <end position="33"/>
    </location>
</feature>
<evidence type="ECO:0000256" key="2">
    <source>
        <dbReference type="ARBA" id="ARBA00022475"/>
    </source>
</evidence>
<feature type="transmembrane region" description="Helical" evidence="6">
    <location>
        <begin position="153"/>
        <end position="171"/>
    </location>
</feature>
<evidence type="ECO:0000259" key="7">
    <source>
        <dbReference type="Pfam" id="PF10035"/>
    </source>
</evidence>
<evidence type="ECO:0000313" key="9">
    <source>
        <dbReference type="Proteomes" id="UP000282985"/>
    </source>
</evidence>
<dbReference type="Pfam" id="PF02588">
    <property type="entry name" value="YitT_membrane"/>
    <property type="match status" value="1"/>
</dbReference>
<evidence type="ECO:0000256" key="6">
    <source>
        <dbReference type="SAM" id="Phobius"/>
    </source>
</evidence>
<keyword evidence="3 6" id="KW-0812">Transmembrane</keyword>
<dbReference type="OrthoDB" id="1114876at2"/>
<dbReference type="InterPro" id="IPR051461">
    <property type="entry name" value="UPF0750_membrane"/>
</dbReference>
<dbReference type="EMBL" id="RJJX01000011">
    <property type="protein sequence ID" value="RUT78092.1"/>
    <property type="molecule type" value="Genomic_DNA"/>
</dbReference>
<protein>
    <submittedName>
        <fullName evidence="8">YitT family protein</fullName>
    </submittedName>
</protein>
<feature type="transmembrane region" description="Helical" evidence="6">
    <location>
        <begin position="110"/>
        <end position="132"/>
    </location>
</feature>
<comment type="subcellular location">
    <subcellularLocation>
        <location evidence="1">Cell membrane</location>
        <topology evidence="1">Multi-pass membrane protein</topology>
    </subcellularLocation>
</comment>
<dbReference type="AlphaFoldDB" id="A0A434AUG6"/>
<reference evidence="8 9" key="1">
    <citation type="submission" date="2018-11" db="EMBL/GenBank/DDBJ databases">
        <title>Parancylomarina longa gen. nov., sp. nov., isolated from sediments of southern Okinawa.</title>
        <authorList>
            <person name="Fu T."/>
        </authorList>
    </citation>
    <scope>NUCLEOTIDE SEQUENCE [LARGE SCALE GENOMIC DNA]</scope>
    <source>
        <strain evidence="8 9">T3-2 S1-C</strain>
    </source>
</reference>
<dbReference type="PIRSF" id="PIRSF006483">
    <property type="entry name" value="Membrane_protein_YitT"/>
    <property type="match status" value="1"/>
</dbReference>
<gene>
    <name evidence="8" type="ORF">DLK05_09595</name>
</gene>
<organism evidence="8 9">
    <name type="scientific">Ancylomarina longa</name>
    <dbReference type="NCBI Taxonomy" id="2487017"/>
    <lineage>
        <taxon>Bacteria</taxon>
        <taxon>Pseudomonadati</taxon>
        <taxon>Bacteroidota</taxon>
        <taxon>Bacteroidia</taxon>
        <taxon>Marinilabiliales</taxon>
        <taxon>Marinifilaceae</taxon>
        <taxon>Ancylomarina</taxon>
    </lineage>
</organism>
<evidence type="ECO:0000313" key="8">
    <source>
        <dbReference type="EMBL" id="RUT78092.1"/>
    </source>
</evidence>
<name>A0A434AUG6_9BACT</name>
<dbReference type="Proteomes" id="UP000282985">
    <property type="component" value="Unassembled WGS sequence"/>
</dbReference>
<keyword evidence="2" id="KW-1003">Cell membrane</keyword>
<accession>A0A434AUG6</accession>
<keyword evidence="9" id="KW-1185">Reference proteome</keyword>
<keyword evidence="5 6" id="KW-0472">Membrane</keyword>
<dbReference type="Pfam" id="PF10035">
    <property type="entry name" value="DUF2179"/>
    <property type="match status" value="1"/>
</dbReference>
<evidence type="ECO:0000256" key="3">
    <source>
        <dbReference type="ARBA" id="ARBA00022692"/>
    </source>
</evidence>